<dbReference type="EMBL" id="LJIJ01000280">
    <property type="protein sequence ID" value="ODM99457.1"/>
    <property type="molecule type" value="Genomic_DNA"/>
</dbReference>
<comment type="caution">
    <text evidence="3">The sequence shown here is derived from an EMBL/GenBank/DDBJ whole genome shotgun (WGS) entry which is preliminary data.</text>
</comment>
<evidence type="ECO:0000259" key="2">
    <source>
        <dbReference type="PROSITE" id="PS50835"/>
    </source>
</evidence>
<dbReference type="PANTHER" id="PTHR10075:SF100">
    <property type="entry name" value="FASCICLIN-2"/>
    <property type="match status" value="1"/>
</dbReference>
<sequence length="208" mass="23182">MTMQYGANIDSVSERDEGFYFCAAVSTAGSVIHRVHLKQMSRHEPGSDQDKMLCICIYERKYETNFQCLLHRISDNTFQLSALKLLSLRDAIENDFLLSCPVTPVEDLPPPIINVGPSNQTRPEGSVAVLPCIADGNPPPVITWYKNTNSFMLNTRIFTDDAGTLRINGTFSSHFLAYNNNISPDLRSASYITPHKTKSVHIIVCLTA</sequence>
<feature type="domain" description="Ig-like" evidence="2">
    <location>
        <begin position="110"/>
        <end position="183"/>
    </location>
</feature>
<dbReference type="GO" id="GO:0007411">
    <property type="term" value="P:axon guidance"/>
    <property type="evidence" value="ECO:0007669"/>
    <property type="project" value="TreeGrafter"/>
</dbReference>
<dbReference type="GO" id="GO:0007156">
    <property type="term" value="P:homophilic cell adhesion via plasma membrane adhesion molecules"/>
    <property type="evidence" value="ECO:0007669"/>
    <property type="project" value="TreeGrafter"/>
</dbReference>
<name>A0A1D2N2D8_ORCCI</name>
<dbReference type="InterPro" id="IPR007110">
    <property type="entry name" value="Ig-like_dom"/>
</dbReference>
<keyword evidence="1" id="KW-0393">Immunoglobulin domain</keyword>
<dbReference type="GO" id="GO:0070593">
    <property type="term" value="P:dendrite self-avoidance"/>
    <property type="evidence" value="ECO:0007669"/>
    <property type="project" value="TreeGrafter"/>
</dbReference>
<dbReference type="InterPro" id="IPR036179">
    <property type="entry name" value="Ig-like_dom_sf"/>
</dbReference>
<evidence type="ECO:0000313" key="3">
    <source>
        <dbReference type="EMBL" id="ODM99457.1"/>
    </source>
</evidence>
<dbReference type="Pfam" id="PF13927">
    <property type="entry name" value="Ig_3"/>
    <property type="match status" value="1"/>
</dbReference>
<organism evidence="3 4">
    <name type="scientific">Orchesella cincta</name>
    <name type="common">Springtail</name>
    <name type="synonym">Podura cincta</name>
    <dbReference type="NCBI Taxonomy" id="48709"/>
    <lineage>
        <taxon>Eukaryota</taxon>
        <taxon>Metazoa</taxon>
        <taxon>Ecdysozoa</taxon>
        <taxon>Arthropoda</taxon>
        <taxon>Hexapoda</taxon>
        <taxon>Collembola</taxon>
        <taxon>Entomobryomorpha</taxon>
        <taxon>Entomobryoidea</taxon>
        <taxon>Orchesellidae</taxon>
        <taxon>Orchesellinae</taxon>
        <taxon>Orchesella</taxon>
    </lineage>
</organism>
<evidence type="ECO:0000313" key="4">
    <source>
        <dbReference type="Proteomes" id="UP000094527"/>
    </source>
</evidence>
<dbReference type="GO" id="GO:0098632">
    <property type="term" value="F:cell-cell adhesion mediator activity"/>
    <property type="evidence" value="ECO:0007669"/>
    <property type="project" value="TreeGrafter"/>
</dbReference>
<dbReference type="Gene3D" id="2.60.40.10">
    <property type="entry name" value="Immunoglobulins"/>
    <property type="match status" value="1"/>
</dbReference>
<accession>A0A1D2N2D8</accession>
<protein>
    <submittedName>
        <fullName evidence="3">Roundabout 2</fullName>
    </submittedName>
</protein>
<proteinExistence type="predicted"/>
<dbReference type="PANTHER" id="PTHR10075">
    <property type="entry name" value="BASIGIN RELATED"/>
    <property type="match status" value="1"/>
</dbReference>
<evidence type="ECO:0000256" key="1">
    <source>
        <dbReference type="ARBA" id="ARBA00023319"/>
    </source>
</evidence>
<dbReference type="AlphaFoldDB" id="A0A1D2N2D8"/>
<reference evidence="3 4" key="1">
    <citation type="journal article" date="2016" name="Genome Biol. Evol.">
        <title>Gene Family Evolution Reflects Adaptation to Soil Environmental Stressors in the Genome of the Collembolan Orchesella cincta.</title>
        <authorList>
            <person name="Faddeeva-Vakhrusheva A."/>
            <person name="Derks M.F."/>
            <person name="Anvar S.Y."/>
            <person name="Agamennone V."/>
            <person name="Suring W."/>
            <person name="Smit S."/>
            <person name="van Straalen N.M."/>
            <person name="Roelofs D."/>
        </authorList>
    </citation>
    <scope>NUCLEOTIDE SEQUENCE [LARGE SCALE GENOMIC DNA]</scope>
    <source>
        <tissue evidence="3">Mixed pool</tissue>
    </source>
</reference>
<dbReference type="InterPro" id="IPR013783">
    <property type="entry name" value="Ig-like_fold"/>
</dbReference>
<dbReference type="Proteomes" id="UP000094527">
    <property type="component" value="Unassembled WGS sequence"/>
</dbReference>
<keyword evidence="4" id="KW-1185">Reference proteome</keyword>
<dbReference type="GO" id="GO:0005886">
    <property type="term" value="C:plasma membrane"/>
    <property type="evidence" value="ECO:0007669"/>
    <property type="project" value="TreeGrafter"/>
</dbReference>
<dbReference type="SUPFAM" id="SSF48726">
    <property type="entry name" value="Immunoglobulin"/>
    <property type="match status" value="1"/>
</dbReference>
<dbReference type="OrthoDB" id="428111at2759"/>
<dbReference type="GO" id="GO:0030424">
    <property type="term" value="C:axon"/>
    <property type="evidence" value="ECO:0007669"/>
    <property type="project" value="TreeGrafter"/>
</dbReference>
<dbReference type="STRING" id="48709.A0A1D2N2D8"/>
<gene>
    <name evidence="3" type="ORF">Ocin01_07220</name>
</gene>
<dbReference type="PROSITE" id="PS50835">
    <property type="entry name" value="IG_LIKE"/>
    <property type="match status" value="1"/>
</dbReference>